<gene>
    <name evidence="1" type="ORF">CF651_15770</name>
</gene>
<reference evidence="1 2" key="1">
    <citation type="submission" date="2017-07" db="EMBL/GenBank/DDBJ databases">
        <title>Genome sequencing and assembly of Paenibacillus rigui.</title>
        <authorList>
            <person name="Mayilraj S."/>
        </authorList>
    </citation>
    <scope>NUCLEOTIDE SEQUENCE [LARGE SCALE GENOMIC DNA]</scope>
    <source>
        <strain evidence="1 2">JCM 16352</strain>
    </source>
</reference>
<organism evidence="1 2">
    <name type="scientific">Paenibacillus rigui</name>
    <dbReference type="NCBI Taxonomy" id="554312"/>
    <lineage>
        <taxon>Bacteria</taxon>
        <taxon>Bacillati</taxon>
        <taxon>Bacillota</taxon>
        <taxon>Bacilli</taxon>
        <taxon>Bacillales</taxon>
        <taxon>Paenibacillaceae</taxon>
        <taxon>Paenibacillus</taxon>
    </lineage>
</organism>
<dbReference type="Proteomes" id="UP000215509">
    <property type="component" value="Unassembled WGS sequence"/>
</dbReference>
<accession>A0A229UNU8</accession>
<sequence length="112" mass="11994">MLLVVTTRVTALAKFKLNGAGLVPPLIVPLEYIFSVAATVELPSTWETYTVLPLPDGVVICKSRLCPDVEEMLHVGSINKAFDLAASLSGEASTPGVMYVLVICVYSGNFFC</sequence>
<evidence type="ECO:0000313" key="1">
    <source>
        <dbReference type="EMBL" id="OXM85070.1"/>
    </source>
</evidence>
<protein>
    <submittedName>
        <fullName evidence="1">Uncharacterized protein</fullName>
    </submittedName>
</protein>
<evidence type="ECO:0000313" key="2">
    <source>
        <dbReference type="Proteomes" id="UP000215509"/>
    </source>
</evidence>
<dbReference type="EMBL" id="NMQW01000023">
    <property type="protein sequence ID" value="OXM85070.1"/>
    <property type="molecule type" value="Genomic_DNA"/>
</dbReference>
<dbReference type="AlphaFoldDB" id="A0A229UNU8"/>
<name>A0A229UNU8_9BACL</name>
<proteinExistence type="predicted"/>
<comment type="caution">
    <text evidence="1">The sequence shown here is derived from an EMBL/GenBank/DDBJ whole genome shotgun (WGS) entry which is preliminary data.</text>
</comment>
<dbReference type="RefSeq" id="WP_094015833.1">
    <property type="nucleotide sequence ID" value="NZ_NMQW01000023.1"/>
</dbReference>
<keyword evidence="2" id="KW-1185">Reference proteome</keyword>